<dbReference type="PANTHER" id="PTHR31152:SF1">
    <property type="entry name" value="PLAC8 FAMILY PROTEIN"/>
    <property type="match status" value="1"/>
</dbReference>
<name>K3WYH0_GLOUD</name>
<organism evidence="1 2">
    <name type="scientific">Globisporangium ultimum (strain ATCC 200006 / CBS 805.95 / DAOM BR144)</name>
    <name type="common">Pythium ultimum</name>
    <dbReference type="NCBI Taxonomy" id="431595"/>
    <lineage>
        <taxon>Eukaryota</taxon>
        <taxon>Sar</taxon>
        <taxon>Stramenopiles</taxon>
        <taxon>Oomycota</taxon>
        <taxon>Peronosporomycetes</taxon>
        <taxon>Pythiales</taxon>
        <taxon>Pythiaceae</taxon>
        <taxon>Globisporangium</taxon>
    </lineage>
</organism>
<keyword evidence="2" id="KW-1185">Reference proteome</keyword>
<reference evidence="1" key="3">
    <citation type="submission" date="2015-02" db="UniProtKB">
        <authorList>
            <consortium name="EnsemblProtists"/>
        </authorList>
    </citation>
    <scope>IDENTIFICATION</scope>
    <source>
        <strain evidence="1">DAOM BR144</strain>
    </source>
</reference>
<reference evidence="2" key="2">
    <citation type="submission" date="2010-04" db="EMBL/GenBank/DDBJ databases">
        <authorList>
            <person name="Buell R."/>
            <person name="Hamilton J."/>
            <person name="Hostetler J."/>
        </authorList>
    </citation>
    <scope>NUCLEOTIDE SEQUENCE [LARGE SCALE GENOMIC DNA]</scope>
    <source>
        <strain evidence="2">DAOM:BR144</strain>
    </source>
</reference>
<sequence>MCLFLCSGDPVEGDVRKDRENTYAVGMMDAAGADPLCCISSCLCPCCAQIYIRRKALHYDMRNYTCCQGYMDGFVPCLYAGQCGEQSCPNLCLCVEAFACNGCAVSSTRMLVMDRHNLRPDEWDNRIIRFNNCIQVASIICTCLGICIPGAQDCADTMRCIAQCTYLATEGCMTAQINVELNKREDFSAPVDEYMERV</sequence>
<dbReference type="EnsemblProtists" id="PYU1_T010019">
    <property type="protein sequence ID" value="PYU1_T010019"/>
    <property type="gene ID" value="PYU1_G009999"/>
</dbReference>
<accession>K3WYH0</accession>
<proteinExistence type="predicted"/>
<dbReference type="AlphaFoldDB" id="K3WYH0"/>
<dbReference type="InParanoid" id="K3WYH0"/>
<dbReference type="EMBL" id="GL376624">
    <property type="status" value="NOT_ANNOTATED_CDS"/>
    <property type="molecule type" value="Genomic_DNA"/>
</dbReference>
<dbReference type="eggNOG" id="ENOG502RUTA">
    <property type="taxonomic scope" value="Eukaryota"/>
</dbReference>
<dbReference type="PANTHER" id="PTHR31152">
    <property type="entry name" value="PLAC8 FAMILY PROTEIN"/>
    <property type="match status" value="1"/>
</dbReference>
<evidence type="ECO:0000313" key="2">
    <source>
        <dbReference type="Proteomes" id="UP000019132"/>
    </source>
</evidence>
<dbReference type="VEuPathDB" id="FungiDB:PYU1_G009999"/>
<reference evidence="2" key="1">
    <citation type="journal article" date="2010" name="Genome Biol.">
        <title>Genome sequence of the necrotrophic plant pathogen Pythium ultimum reveals original pathogenicity mechanisms and effector repertoire.</title>
        <authorList>
            <person name="Levesque C.A."/>
            <person name="Brouwer H."/>
            <person name="Cano L."/>
            <person name="Hamilton J.P."/>
            <person name="Holt C."/>
            <person name="Huitema E."/>
            <person name="Raffaele S."/>
            <person name="Robideau G.P."/>
            <person name="Thines M."/>
            <person name="Win J."/>
            <person name="Zerillo M.M."/>
            <person name="Beakes G.W."/>
            <person name="Boore J.L."/>
            <person name="Busam D."/>
            <person name="Dumas B."/>
            <person name="Ferriera S."/>
            <person name="Fuerstenberg S.I."/>
            <person name="Gachon C.M."/>
            <person name="Gaulin E."/>
            <person name="Govers F."/>
            <person name="Grenville-Briggs L."/>
            <person name="Horner N."/>
            <person name="Hostetler J."/>
            <person name="Jiang R.H."/>
            <person name="Johnson J."/>
            <person name="Krajaejun T."/>
            <person name="Lin H."/>
            <person name="Meijer H.J."/>
            <person name="Moore B."/>
            <person name="Morris P."/>
            <person name="Phuntmart V."/>
            <person name="Puiu D."/>
            <person name="Shetty J."/>
            <person name="Stajich J.E."/>
            <person name="Tripathy S."/>
            <person name="Wawra S."/>
            <person name="van West P."/>
            <person name="Whitty B.R."/>
            <person name="Coutinho P.M."/>
            <person name="Henrissat B."/>
            <person name="Martin F."/>
            <person name="Thomas P.D."/>
            <person name="Tyler B.M."/>
            <person name="De Vries R.P."/>
            <person name="Kamoun S."/>
            <person name="Yandell M."/>
            <person name="Tisserat N."/>
            <person name="Buell C.R."/>
        </authorList>
    </citation>
    <scope>NUCLEOTIDE SEQUENCE</scope>
    <source>
        <strain evidence="2">DAOM:BR144</strain>
    </source>
</reference>
<evidence type="ECO:0000313" key="1">
    <source>
        <dbReference type="EnsemblProtists" id="PYU1_T010019"/>
    </source>
</evidence>
<dbReference type="OMA" id="SPHENDA"/>
<dbReference type="HOGENOM" id="CLU_072703_1_0_1"/>
<dbReference type="STRING" id="431595.K3WYH0"/>
<protein>
    <submittedName>
        <fullName evidence="1">Uncharacterized protein</fullName>
    </submittedName>
</protein>
<dbReference type="Proteomes" id="UP000019132">
    <property type="component" value="Unassembled WGS sequence"/>
</dbReference>